<evidence type="ECO:0000313" key="4">
    <source>
        <dbReference type="Proteomes" id="UP000478546"/>
    </source>
</evidence>
<dbReference type="Pfam" id="PF13439">
    <property type="entry name" value="Glyco_transf_4"/>
    <property type="match status" value="1"/>
</dbReference>
<sequence length="367" mass="41274">MKIAFFFRRLNQGGIQRMILNCAEYLAHNGHDISVILIKKEGEYLDILDPKVRLITFGNTKANSLYKSFKAILENYKFDILFTASPPLNIFAIVCKLLTGTRTKIVISERNNTLSLFLNNRLSFSKVTFLGIPLFYRFADSIVAVSKGLSQRLATIALIPEKRINTIYNPAYTDSLSQHMHDTIDHPWLVFKQQPVLVNVARLTKAKNHLLLIRAVARVLKNRNIKLLIVGDGPLKEMLQQEINQLGLQEHIELVGFQLNPVSWIAKADLFVLSSDYEGFGNVIVEALATGITIVSTNCDFGPPEIINNGEFGYLAAVGSEEDLAAQIEHALDNPMAKEKQIKRAKDFHVDLIMQKYNDLFASLTVS</sequence>
<dbReference type="GO" id="GO:0016757">
    <property type="term" value="F:glycosyltransferase activity"/>
    <property type="evidence" value="ECO:0007669"/>
    <property type="project" value="InterPro"/>
</dbReference>
<keyword evidence="4" id="KW-1185">Reference proteome</keyword>
<keyword evidence="3" id="KW-0808">Transferase</keyword>
<dbReference type="Proteomes" id="UP000478546">
    <property type="component" value="Unassembled WGS sequence"/>
</dbReference>
<evidence type="ECO:0000313" key="3">
    <source>
        <dbReference type="EMBL" id="NDK55589.1"/>
    </source>
</evidence>
<feature type="domain" description="Glycosyltransferase subfamily 4-like N-terminal" evidence="2">
    <location>
        <begin position="13"/>
        <end position="171"/>
    </location>
</feature>
<gene>
    <name evidence="3" type="ORF">GWO68_06665</name>
</gene>
<evidence type="ECO:0000259" key="2">
    <source>
        <dbReference type="Pfam" id="PF13439"/>
    </source>
</evidence>
<comment type="caution">
    <text evidence="3">The sequence shown here is derived from an EMBL/GenBank/DDBJ whole genome shotgun (WGS) entry which is preliminary data.</text>
</comment>
<dbReference type="EMBL" id="JAAEAA010000006">
    <property type="protein sequence ID" value="NDK55589.1"/>
    <property type="molecule type" value="Genomic_DNA"/>
</dbReference>
<dbReference type="InterPro" id="IPR001296">
    <property type="entry name" value="Glyco_trans_1"/>
</dbReference>
<feature type="domain" description="Glycosyl transferase family 1" evidence="1">
    <location>
        <begin position="188"/>
        <end position="346"/>
    </location>
</feature>
<dbReference type="RefSeq" id="WP_162345639.1">
    <property type="nucleotide sequence ID" value="NZ_JAAEAA010000006.1"/>
</dbReference>
<accession>A0A6B2GXB1</accession>
<protein>
    <submittedName>
        <fullName evidence="3">Glycosyltransferase</fullName>
    </submittedName>
</protein>
<dbReference type="Gene3D" id="3.40.50.2000">
    <property type="entry name" value="Glycogen Phosphorylase B"/>
    <property type="match status" value="2"/>
</dbReference>
<dbReference type="AlphaFoldDB" id="A0A6B2GXB1"/>
<dbReference type="InterPro" id="IPR028098">
    <property type="entry name" value="Glyco_trans_4-like_N"/>
</dbReference>
<proteinExistence type="predicted"/>
<dbReference type="SUPFAM" id="SSF53756">
    <property type="entry name" value="UDP-Glycosyltransferase/glycogen phosphorylase"/>
    <property type="match status" value="1"/>
</dbReference>
<reference evidence="3 4" key="1">
    <citation type="submission" date="2020-01" db="EMBL/GenBank/DDBJ databases">
        <authorList>
            <person name="Kim M.K."/>
        </authorList>
    </citation>
    <scope>NUCLEOTIDE SEQUENCE [LARGE SCALE GENOMIC DNA]</scope>
    <source>
        <strain evidence="3 4">BT213</strain>
    </source>
</reference>
<name>A0A6B2GXB1_9BACT</name>
<dbReference type="Pfam" id="PF00534">
    <property type="entry name" value="Glycos_transf_1"/>
    <property type="match status" value="1"/>
</dbReference>
<evidence type="ECO:0000259" key="1">
    <source>
        <dbReference type="Pfam" id="PF00534"/>
    </source>
</evidence>
<organism evidence="3 4">
    <name type="scientific">Pontibacter fetidus</name>
    <dbReference type="NCBI Taxonomy" id="2700082"/>
    <lineage>
        <taxon>Bacteria</taxon>
        <taxon>Pseudomonadati</taxon>
        <taxon>Bacteroidota</taxon>
        <taxon>Cytophagia</taxon>
        <taxon>Cytophagales</taxon>
        <taxon>Hymenobacteraceae</taxon>
        <taxon>Pontibacter</taxon>
    </lineage>
</organism>
<dbReference type="PANTHER" id="PTHR12526">
    <property type="entry name" value="GLYCOSYLTRANSFERASE"/>
    <property type="match status" value="1"/>
</dbReference>
<dbReference type="CDD" id="cd03811">
    <property type="entry name" value="GT4_GT28_WabH-like"/>
    <property type="match status" value="1"/>
</dbReference>
<dbReference type="PANTHER" id="PTHR12526:SF630">
    <property type="entry name" value="GLYCOSYLTRANSFERASE"/>
    <property type="match status" value="1"/>
</dbReference>